<evidence type="ECO:0000313" key="8">
    <source>
        <dbReference type="EMBL" id="SVA98967.1"/>
    </source>
</evidence>
<reference evidence="8" key="1">
    <citation type="submission" date="2018-05" db="EMBL/GenBank/DDBJ databases">
        <authorList>
            <person name="Lanie J.A."/>
            <person name="Ng W.-L."/>
            <person name="Kazmierczak K.M."/>
            <person name="Andrzejewski T.M."/>
            <person name="Davidsen T.M."/>
            <person name="Wayne K.J."/>
            <person name="Tettelin H."/>
            <person name="Glass J.I."/>
            <person name="Rusch D."/>
            <person name="Podicherti R."/>
            <person name="Tsui H.-C.T."/>
            <person name="Winkler M.E."/>
        </authorList>
    </citation>
    <scope>NUCLEOTIDE SEQUENCE</scope>
</reference>
<evidence type="ECO:0000256" key="3">
    <source>
        <dbReference type="ARBA" id="ARBA00022989"/>
    </source>
</evidence>
<dbReference type="InterPro" id="IPR036929">
    <property type="entry name" value="DsbDN_sf"/>
</dbReference>
<dbReference type="GO" id="GO:0016020">
    <property type="term" value="C:membrane"/>
    <property type="evidence" value="ECO:0007669"/>
    <property type="project" value="UniProtKB-SubCell"/>
</dbReference>
<dbReference type="PANTHER" id="PTHR32234">
    <property type="entry name" value="THIOL:DISULFIDE INTERCHANGE PROTEIN DSBD"/>
    <property type="match status" value="1"/>
</dbReference>
<dbReference type="GO" id="GO:0017004">
    <property type="term" value="P:cytochrome complex assembly"/>
    <property type="evidence" value="ECO:0007669"/>
    <property type="project" value="InterPro"/>
</dbReference>
<feature type="transmembrane region" description="Helical" evidence="5">
    <location>
        <begin position="397"/>
        <end position="417"/>
    </location>
</feature>
<name>A0A382ADA2_9ZZZZ</name>
<feature type="transmembrane region" description="Helical" evidence="5">
    <location>
        <begin position="324"/>
        <end position="348"/>
    </location>
</feature>
<feature type="transmembrane region" description="Helical" evidence="5">
    <location>
        <begin position="537"/>
        <end position="555"/>
    </location>
</feature>
<gene>
    <name evidence="8" type="ORF">METZ01_LOCUS151821</name>
</gene>
<evidence type="ECO:0000259" key="7">
    <source>
        <dbReference type="Pfam" id="PF11412"/>
    </source>
</evidence>
<organism evidence="8">
    <name type="scientific">marine metagenome</name>
    <dbReference type="NCBI Taxonomy" id="408172"/>
    <lineage>
        <taxon>unclassified sequences</taxon>
        <taxon>metagenomes</taxon>
        <taxon>ecological metagenomes</taxon>
    </lineage>
</organism>
<accession>A0A382ADA2</accession>
<dbReference type="Pfam" id="PF02683">
    <property type="entry name" value="DsbD_TM"/>
    <property type="match status" value="1"/>
</dbReference>
<dbReference type="EMBL" id="UINC01024734">
    <property type="protein sequence ID" value="SVA98967.1"/>
    <property type="molecule type" value="Genomic_DNA"/>
</dbReference>
<evidence type="ECO:0008006" key="9">
    <source>
        <dbReference type="Google" id="ProtNLM"/>
    </source>
</evidence>
<evidence type="ECO:0000256" key="2">
    <source>
        <dbReference type="ARBA" id="ARBA00022692"/>
    </source>
</evidence>
<feature type="transmembrane region" description="Helical" evidence="5">
    <location>
        <begin position="575"/>
        <end position="593"/>
    </location>
</feature>
<comment type="subcellular location">
    <subcellularLocation>
        <location evidence="1">Membrane</location>
        <topology evidence="1">Multi-pass membrane protein</topology>
    </subcellularLocation>
</comment>
<protein>
    <recommendedName>
        <fullName evidence="9">Thiol:disulfide interchange protein DsbD N-terminal domain-containing protein</fullName>
    </recommendedName>
</protein>
<evidence type="ECO:0000256" key="1">
    <source>
        <dbReference type="ARBA" id="ARBA00004141"/>
    </source>
</evidence>
<evidence type="ECO:0000259" key="6">
    <source>
        <dbReference type="Pfam" id="PF02683"/>
    </source>
</evidence>
<dbReference type="InterPro" id="IPR028250">
    <property type="entry name" value="DsbDN"/>
</dbReference>
<dbReference type="GO" id="GO:0045454">
    <property type="term" value="P:cell redox homeostasis"/>
    <property type="evidence" value="ECO:0007669"/>
    <property type="project" value="TreeGrafter"/>
</dbReference>
<keyword evidence="3 5" id="KW-1133">Transmembrane helix</keyword>
<feature type="transmembrane region" description="Helical" evidence="5">
    <location>
        <begin position="438"/>
        <end position="464"/>
    </location>
</feature>
<feature type="non-terminal residue" evidence="8">
    <location>
        <position position="652"/>
    </location>
</feature>
<feature type="domain" description="Cytochrome C biogenesis protein transmembrane" evidence="6">
    <location>
        <begin position="317"/>
        <end position="535"/>
    </location>
</feature>
<sequence>MSSFSKLSLLFAAMFVCLGQKPAVGQNSRSDGEILRPEAAFPYELNASSNELTIRFQIPEGYYLYRERFEFESSTPGISLGEPRFPEGKIYEDEFFGKMEIYRGGFEIDIPYQRPTGLDNASVTMILQGCADIGLCYPPQRWARGVSLPDPGNASPFANFFGSRTDNDKILPVDEAFILDSRVDGPNQITLSWRIEPGYYLYRNHFEFTTDSNIQLGTPRIPAGVFHNDEYFGDTEIFFNYVEVALPFARANPEAIPIVINTTYQGCKESSICYPAVKKTASLQLPASGAFSAALADPKIPISEQDRLATVILGGSWWKVIGTFYLAGLLLAFTPCVLPMVPILSSIIGRQHENEKTNRAFSLSFAYVMGMAITYTVAGALAAMAGQQAQAMFQKPWIIGTFAGLFFLLALSMLGAYELQMPNFIQTRLSNLANRQKAGTYAGTVVMGSLSALIVTTCIAPPLVATLAVIGQSGEVLRGAGALFILSLGMGSPLLLIGASGGKLLPKAGPWMSAVKAGFGIMMIGLSIWMLERILPSELILICWALLVLLTGLLLGAHKPLPIPASPLNRMSKGVGLVACLYAALMLVGATLGGKDPLRPIPQGAFLANTGNITETEYMSFRELESLSELEGLLAQARLDQTPVMLDFTADW</sequence>
<evidence type="ECO:0000256" key="4">
    <source>
        <dbReference type="ARBA" id="ARBA00023136"/>
    </source>
</evidence>
<dbReference type="SUPFAM" id="SSF74863">
    <property type="entry name" value="Thiol:disulfide interchange protein DsbD, N-terminal domain (DsbD-alpha)"/>
    <property type="match status" value="2"/>
</dbReference>
<dbReference type="InterPro" id="IPR003834">
    <property type="entry name" value="Cyt_c_assmbl_TM_dom"/>
</dbReference>
<feature type="domain" description="Thiol:disulfide interchange protein DsbD N-terminal" evidence="7">
    <location>
        <begin position="168"/>
        <end position="283"/>
    </location>
</feature>
<evidence type="ECO:0000256" key="5">
    <source>
        <dbReference type="SAM" id="Phobius"/>
    </source>
</evidence>
<dbReference type="Gene3D" id="2.60.40.1250">
    <property type="entry name" value="Thiol:disulfide interchange protein DsbD, N-terminal domain"/>
    <property type="match status" value="2"/>
</dbReference>
<dbReference type="GO" id="GO:0015035">
    <property type="term" value="F:protein-disulfide reductase activity"/>
    <property type="evidence" value="ECO:0007669"/>
    <property type="project" value="TreeGrafter"/>
</dbReference>
<dbReference type="PANTHER" id="PTHR32234:SF0">
    <property type="entry name" value="THIOL:DISULFIDE INTERCHANGE PROTEIN DSBD"/>
    <property type="match status" value="1"/>
</dbReference>
<dbReference type="NCBIfam" id="NF001419">
    <property type="entry name" value="PRK00293.1"/>
    <property type="match status" value="1"/>
</dbReference>
<dbReference type="AlphaFoldDB" id="A0A382ADA2"/>
<feature type="transmembrane region" description="Helical" evidence="5">
    <location>
        <begin position="360"/>
        <end position="385"/>
    </location>
</feature>
<keyword evidence="2 5" id="KW-0812">Transmembrane</keyword>
<proteinExistence type="predicted"/>
<feature type="transmembrane region" description="Helical" evidence="5">
    <location>
        <begin position="511"/>
        <end position="531"/>
    </location>
</feature>
<feature type="transmembrane region" description="Helical" evidence="5">
    <location>
        <begin position="476"/>
        <end position="499"/>
    </location>
</feature>
<feature type="domain" description="Thiol:disulfide interchange protein DsbD N-terminal" evidence="7">
    <location>
        <begin position="33"/>
        <end position="142"/>
    </location>
</feature>
<keyword evidence="4 5" id="KW-0472">Membrane</keyword>
<dbReference type="Pfam" id="PF11412">
    <property type="entry name" value="DsbD_N"/>
    <property type="match status" value="2"/>
</dbReference>